<accession>A0A4U7BVG0</accession>
<feature type="domain" description="N-acetyltransferase" evidence="1">
    <location>
        <begin position="4"/>
        <end position="147"/>
    </location>
</feature>
<dbReference type="Proteomes" id="UP000310353">
    <property type="component" value="Unassembled WGS sequence"/>
</dbReference>
<organism evidence="2 3">
    <name type="scientific">Campylobacter aviculae</name>
    <dbReference type="NCBI Taxonomy" id="2510190"/>
    <lineage>
        <taxon>Bacteria</taxon>
        <taxon>Pseudomonadati</taxon>
        <taxon>Campylobacterota</taxon>
        <taxon>Epsilonproteobacteria</taxon>
        <taxon>Campylobacterales</taxon>
        <taxon>Campylobacteraceae</taxon>
        <taxon>Campylobacter</taxon>
    </lineage>
</organism>
<dbReference type="OrthoDB" id="118633at2"/>
<evidence type="ECO:0000259" key="1">
    <source>
        <dbReference type="PROSITE" id="PS51186"/>
    </source>
</evidence>
<dbReference type="RefSeq" id="WP_137622141.1">
    <property type="nucleotide sequence ID" value="NZ_NXMA01000005.1"/>
</dbReference>
<evidence type="ECO:0000313" key="3">
    <source>
        <dbReference type="Proteomes" id="UP000310353"/>
    </source>
</evidence>
<dbReference type="CDD" id="cd04301">
    <property type="entry name" value="NAT_SF"/>
    <property type="match status" value="1"/>
</dbReference>
<dbReference type="Gene3D" id="3.40.630.30">
    <property type="match status" value="1"/>
</dbReference>
<dbReference type="InterPro" id="IPR000182">
    <property type="entry name" value="GNAT_dom"/>
</dbReference>
<evidence type="ECO:0000313" key="2">
    <source>
        <dbReference type="EMBL" id="TKX32467.1"/>
    </source>
</evidence>
<gene>
    <name evidence="2" type="ORF">CQA76_03905</name>
</gene>
<dbReference type="Pfam" id="PF00583">
    <property type="entry name" value="Acetyltransf_1"/>
    <property type="match status" value="1"/>
</dbReference>
<reference evidence="2 3" key="1">
    <citation type="submission" date="2018-05" db="EMBL/GenBank/DDBJ databases">
        <title>Novel Campyloabacter and Helicobacter Species and Strains.</title>
        <authorList>
            <person name="Mannion A.J."/>
            <person name="Shen Z."/>
            <person name="Fox J.G."/>
        </authorList>
    </citation>
    <scope>NUCLEOTIDE SEQUENCE [LARGE SCALE GENOMIC DNA]</scope>
    <source>
        <strain evidence="3">MIT17-670</strain>
    </source>
</reference>
<dbReference type="InterPro" id="IPR016181">
    <property type="entry name" value="Acyl_CoA_acyltransferase"/>
</dbReference>
<proteinExistence type="predicted"/>
<sequence>MGDLKIYQAKINDLEKVLSLSSLLFKKNIVELRLEFENILKNSKYAVFLLELNNLCVGFAYVCVRNDYVEGTFSSPVGYLEGIYMQKNYRKKSYAKKLLAYCENWILNQGIDEIASDCELNNIQSFNFHLHCGFKEVSKIICFTKKL</sequence>
<dbReference type="SUPFAM" id="SSF55729">
    <property type="entry name" value="Acyl-CoA N-acyltransferases (Nat)"/>
    <property type="match status" value="1"/>
</dbReference>
<name>A0A4U7BVG0_9BACT</name>
<keyword evidence="3" id="KW-1185">Reference proteome</keyword>
<protein>
    <submittedName>
        <fullName evidence="2">GNAT family N-acetyltransferase</fullName>
    </submittedName>
</protein>
<keyword evidence="2" id="KW-0808">Transferase</keyword>
<dbReference type="AlphaFoldDB" id="A0A4U7BVG0"/>
<dbReference type="NCBIfam" id="NF043067">
    <property type="entry name" value="AAC_6p_group_E"/>
    <property type="match status" value="1"/>
</dbReference>
<dbReference type="GO" id="GO:0016747">
    <property type="term" value="F:acyltransferase activity, transferring groups other than amino-acyl groups"/>
    <property type="evidence" value="ECO:0007669"/>
    <property type="project" value="InterPro"/>
</dbReference>
<dbReference type="PROSITE" id="PS51186">
    <property type="entry name" value="GNAT"/>
    <property type="match status" value="1"/>
</dbReference>
<comment type="caution">
    <text evidence="2">The sequence shown here is derived from an EMBL/GenBank/DDBJ whole genome shotgun (WGS) entry which is preliminary data.</text>
</comment>
<dbReference type="EMBL" id="NXMA01000005">
    <property type="protein sequence ID" value="TKX32467.1"/>
    <property type="molecule type" value="Genomic_DNA"/>
</dbReference>